<feature type="domain" description="N-acetyltransferase" evidence="2">
    <location>
        <begin position="47"/>
        <end position="202"/>
    </location>
</feature>
<evidence type="ECO:0000256" key="1">
    <source>
        <dbReference type="SAM" id="MobiDB-lite"/>
    </source>
</evidence>
<dbReference type="Proteomes" id="UP001064933">
    <property type="component" value="Chromosome"/>
</dbReference>
<gene>
    <name evidence="3" type="ORF">N4261_21845</name>
</gene>
<evidence type="ECO:0000259" key="2">
    <source>
        <dbReference type="PROSITE" id="PS51186"/>
    </source>
</evidence>
<dbReference type="Gene3D" id="3.40.630.30">
    <property type="match status" value="1"/>
</dbReference>
<organism evidence="3 4">
    <name type="scientific">Roseateles amylovorans</name>
    <dbReference type="NCBI Taxonomy" id="2978473"/>
    <lineage>
        <taxon>Bacteria</taxon>
        <taxon>Pseudomonadati</taxon>
        <taxon>Pseudomonadota</taxon>
        <taxon>Betaproteobacteria</taxon>
        <taxon>Burkholderiales</taxon>
        <taxon>Sphaerotilaceae</taxon>
        <taxon>Roseateles</taxon>
    </lineage>
</organism>
<dbReference type="RefSeq" id="WP_261757351.1">
    <property type="nucleotide sequence ID" value="NZ_CP104562.2"/>
</dbReference>
<dbReference type="InterPro" id="IPR016181">
    <property type="entry name" value="Acyl_CoA_acyltransferase"/>
</dbReference>
<proteinExistence type="predicted"/>
<feature type="compositionally biased region" description="Basic and acidic residues" evidence="1">
    <location>
        <begin position="74"/>
        <end position="89"/>
    </location>
</feature>
<evidence type="ECO:0000313" key="3">
    <source>
        <dbReference type="EMBL" id="UXH77600.1"/>
    </source>
</evidence>
<dbReference type="PROSITE" id="PS51186">
    <property type="entry name" value="GNAT"/>
    <property type="match status" value="1"/>
</dbReference>
<feature type="region of interest" description="Disordered" evidence="1">
    <location>
        <begin position="63"/>
        <end position="89"/>
    </location>
</feature>
<name>A0ABY6B2T8_9BURK</name>
<dbReference type="SUPFAM" id="SSF55729">
    <property type="entry name" value="Acyl-CoA N-acyltransferases (Nat)"/>
    <property type="match status" value="1"/>
</dbReference>
<evidence type="ECO:0000313" key="4">
    <source>
        <dbReference type="Proteomes" id="UP001064933"/>
    </source>
</evidence>
<dbReference type="Pfam" id="PF13508">
    <property type="entry name" value="Acetyltransf_7"/>
    <property type="match status" value="1"/>
</dbReference>
<accession>A0ABY6B2T8</accession>
<dbReference type="EMBL" id="CP104562">
    <property type="protein sequence ID" value="UXH77600.1"/>
    <property type="molecule type" value="Genomic_DNA"/>
</dbReference>
<dbReference type="InterPro" id="IPR000182">
    <property type="entry name" value="GNAT_dom"/>
</dbReference>
<protein>
    <submittedName>
        <fullName evidence="3">GNAT family N-acetyltransferase</fullName>
    </submittedName>
</protein>
<sequence>MSSIRRAVAADLPRIAALARWVWLDTYASHGVTAAFAAYVEDAFRPETLARALAQDPMWVIEGPPDVVPPKPGARTDVKPNPRSRDDDIKAAGLPAAQALAPAPDLPLQAWAALDSHTEPGRVELTRLYVAPTCQGLGFGAALLRHARQAHSTRSLWLSAWEGNARALTFYRREGATQLGETWFELDGRRHRNEVLGWPPLETTT</sequence>
<keyword evidence="4" id="KW-1185">Reference proteome</keyword>
<dbReference type="CDD" id="cd04301">
    <property type="entry name" value="NAT_SF"/>
    <property type="match status" value="1"/>
</dbReference>
<reference evidence="3" key="1">
    <citation type="submission" date="2022-10" db="EMBL/GenBank/DDBJ databases">
        <title>Characterization and whole genome sequencing of a new Roseateles species, isolated from fresh water.</title>
        <authorList>
            <person name="Guliayeva D.Y."/>
            <person name="Akhremchuk A.E."/>
            <person name="Sikolenko M.A."/>
            <person name="Valentovich L.N."/>
            <person name="Sidarenka A.V."/>
        </authorList>
    </citation>
    <scope>NUCLEOTIDE SEQUENCE</scope>
    <source>
        <strain evidence="3">BIM B-1768</strain>
    </source>
</reference>